<feature type="region of interest" description="Disordered" evidence="1">
    <location>
        <begin position="174"/>
        <end position="208"/>
    </location>
</feature>
<comment type="caution">
    <text evidence="2">The sequence shown here is derived from an EMBL/GenBank/DDBJ whole genome shotgun (WGS) entry which is preliminary data.</text>
</comment>
<reference evidence="2" key="1">
    <citation type="submission" date="2023-10" db="EMBL/GenBank/DDBJ databases">
        <authorList>
            <person name="Chen Y."/>
            <person name="Shah S."/>
            <person name="Dougan E. K."/>
            <person name="Thang M."/>
            <person name="Chan C."/>
        </authorList>
    </citation>
    <scope>NUCLEOTIDE SEQUENCE [LARGE SCALE GENOMIC DNA]</scope>
</reference>
<protein>
    <submittedName>
        <fullName evidence="2">Uncharacterized protein</fullName>
    </submittedName>
</protein>
<evidence type="ECO:0000313" key="2">
    <source>
        <dbReference type="EMBL" id="CAK0886620.1"/>
    </source>
</evidence>
<dbReference type="EMBL" id="CAUYUJ010018829">
    <property type="protein sequence ID" value="CAK0886620.1"/>
    <property type="molecule type" value="Genomic_DNA"/>
</dbReference>
<keyword evidence="3" id="KW-1185">Reference proteome</keyword>
<gene>
    <name evidence="2" type="ORF">PCOR1329_LOCUS67919</name>
</gene>
<dbReference type="Proteomes" id="UP001189429">
    <property type="component" value="Unassembled WGS sequence"/>
</dbReference>
<proteinExistence type="predicted"/>
<name>A0ABN9WN01_9DINO</name>
<sequence>MMMILRGMGEHNKDEVQCPSASQEMDRMWSILKGGGEGAEQEQKRQELNRQLVYRVVTLQDFMVLCRCGKIIDPTFKDTKSESLASLFLRVHKKMPELLEAHARRRRRLAPRVPSRHEQGLAGRNEMEVLMSELWALKPLASKYAGPFDLIAQMLHRQLSESFLDSAIKESAARSEAASAAAPPPARRNRSKEAAERSGMRFSTATGS</sequence>
<organism evidence="2 3">
    <name type="scientific">Prorocentrum cordatum</name>
    <dbReference type="NCBI Taxonomy" id="2364126"/>
    <lineage>
        <taxon>Eukaryota</taxon>
        <taxon>Sar</taxon>
        <taxon>Alveolata</taxon>
        <taxon>Dinophyceae</taxon>
        <taxon>Prorocentrales</taxon>
        <taxon>Prorocentraceae</taxon>
        <taxon>Prorocentrum</taxon>
    </lineage>
</organism>
<evidence type="ECO:0000313" key="3">
    <source>
        <dbReference type="Proteomes" id="UP001189429"/>
    </source>
</evidence>
<evidence type="ECO:0000256" key="1">
    <source>
        <dbReference type="SAM" id="MobiDB-lite"/>
    </source>
</evidence>
<accession>A0ABN9WN01</accession>